<evidence type="ECO:0000313" key="1">
    <source>
        <dbReference type="EMBL" id="PTD06524.1"/>
    </source>
</evidence>
<evidence type="ECO:0008006" key="3">
    <source>
        <dbReference type="Google" id="ProtNLM"/>
    </source>
</evidence>
<dbReference type="Proteomes" id="UP000241587">
    <property type="component" value="Unassembled WGS sequence"/>
</dbReference>
<dbReference type="EMBL" id="PVEM01000006">
    <property type="protein sequence ID" value="PTD06524.1"/>
    <property type="molecule type" value="Genomic_DNA"/>
</dbReference>
<accession>A0A2T4GSJ3</accession>
<comment type="caution">
    <text evidence="1">The sequence shown here is derived from an EMBL/GenBank/DDBJ whole genome shotgun (WGS) entry which is preliminary data.</text>
</comment>
<keyword evidence="2" id="KW-1185">Reference proteome</keyword>
<organism evidence="1 2">
    <name type="scientific">Fusarium culmorum</name>
    <dbReference type="NCBI Taxonomy" id="5516"/>
    <lineage>
        <taxon>Eukaryota</taxon>
        <taxon>Fungi</taxon>
        <taxon>Dikarya</taxon>
        <taxon>Ascomycota</taxon>
        <taxon>Pezizomycotina</taxon>
        <taxon>Sordariomycetes</taxon>
        <taxon>Hypocreomycetidae</taxon>
        <taxon>Hypocreales</taxon>
        <taxon>Nectriaceae</taxon>
        <taxon>Fusarium</taxon>
    </lineage>
</organism>
<proteinExistence type="predicted"/>
<gene>
    <name evidence="1" type="ORF">FCULG_00005348</name>
</gene>
<dbReference type="AlphaFoldDB" id="A0A2T4GSJ3"/>
<dbReference type="OMA" id="MIHECYE"/>
<sequence length="598" mass="68006">MDPLSLAVSIVPVAEQLVKTIKTIKKLISTYKSAAKELETLTSRLGHVEVICESIGTVLETACLSKNLSEARLPTSLYQMIHECYEKVTVIHDVIQNITESRDRGCRRFSNEGLLFMQHKDKIIAGTKSLDKSLEYLHLLLTTSIFTMSMSFPPSADVTVPSENSPSDRSSELIAPSQTIDSNCIDTSPISTDTATQLKQVETISEGWRRSFLQFAFLQKSCKRSVTTDTSGSGPSVTDVDSVLTVGSTWLNRYIKLSLRQDHLTPLCVTLTLPLVIPIHYRAGSLGTRVHDAFNNDNVDAVRQLFNERAITPTTLITWDKYDPDHECNMLGWRYHYADTYSAHFGGGSWRWCSIRTQGQLQSAIDYVNIRKNAITPYEVDMLLLGVRDFRHLKACMDAYLSWRLIIPPELNDLILERLLDTFMNVNFADNFEVKGYAAITSELIARGLDVFNGNDSQPSIFTLLTNYVTDSDKGVEDIHRWLDILKLADLDDFRFCTNAEQTMRYHRAWKNGQDLELFGPEKLSWPVAPVLRVDSQPDDPILAADITEEYKIALEWTERAYNLMKSRFERKQMRKMQRRQRKGKTFTKVTLPGAWVD</sequence>
<reference evidence="1 2" key="1">
    <citation type="submission" date="2018-02" db="EMBL/GenBank/DDBJ databases">
        <title>Fusarium culmorum secondary metabolites in fungal-bacterial-plant interactions.</title>
        <authorList>
            <person name="Schmidt R."/>
        </authorList>
    </citation>
    <scope>NUCLEOTIDE SEQUENCE [LARGE SCALE GENOMIC DNA]</scope>
    <source>
        <strain evidence="1 2">PV</strain>
    </source>
</reference>
<dbReference type="OrthoDB" id="270167at2759"/>
<evidence type="ECO:0000313" key="2">
    <source>
        <dbReference type="Proteomes" id="UP000241587"/>
    </source>
</evidence>
<protein>
    <recommendedName>
        <fullName evidence="3">Fungal N-terminal domain-containing protein</fullName>
    </recommendedName>
</protein>
<name>A0A2T4GSJ3_FUSCU</name>